<reference evidence="2 3" key="1">
    <citation type="journal article" date="2010" name="Proc. Natl. Acad. Sci. U.S.A.">
        <title>A Nitrospira metagenome illuminates the physiology and evolution of globally important nitrite-oxidizing bacteria.</title>
        <authorList>
            <person name="Lucker S."/>
            <person name="Wagner M."/>
            <person name="Maixner F."/>
            <person name="Pelletier E."/>
            <person name="Koch H."/>
            <person name="Vacherie B."/>
            <person name="Rattei T."/>
            <person name="Sinninghe Damste J."/>
            <person name="Spieck E."/>
            <person name="Le Paslier D."/>
            <person name="Daims H."/>
        </authorList>
    </citation>
    <scope>NUCLEOTIDE SEQUENCE [LARGE SCALE GENOMIC DNA]</scope>
</reference>
<dbReference type="STRING" id="330214.NIDE2485"/>
<dbReference type="OrthoDB" id="9835576at2"/>
<gene>
    <name evidence="2" type="ORF">NIDE2485</name>
</gene>
<organism evidence="2 3">
    <name type="scientific">Nitrospira defluvii</name>
    <dbReference type="NCBI Taxonomy" id="330214"/>
    <lineage>
        <taxon>Bacteria</taxon>
        <taxon>Pseudomonadati</taxon>
        <taxon>Nitrospirota</taxon>
        <taxon>Nitrospiria</taxon>
        <taxon>Nitrospirales</taxon>
        <taxon>Nitrospiraceae</taxon>
        <taxon>Nitrospira</taxon>
    </lineage>
</organism>
<dbReference type="AlphaFoldDB" id="D8PG08"/>
<evidence type="ECO:0008006" key="4">
    <source>
        <dbReference type="Google" id="ProtNLM"/>
    </source>
</evidence>
<sequence>MRWVHVLLLTLVAVLLPGKGIAKVYRCQGANGGTVLTDQPKGKPGCVAIDTATPPLPGGFTPPVEPTEPAQMELPANATPPSMSAAPMVPRQPAPGDPALSPPGSKDTPEKAAPEAQRCSPRVNPLNPFAGMNCSPASGDPPAENKHQ</sequence>
<dbReference type="HOGENOM" id="CLU_1755519_0_0_0"/>
<evidence type="ECO:0000313" key="3">
    <source>
        <dbReference type="Proteomes" id="UP000001660"/>
    </source>
</evidence>
<keyword evidence="3" id="KW-1185">Reference proteome</keyword>
<protein>
    <recommendedName>
        <fullName evidence="4">DUF4124 domain-containing protein</fullName>
    </recommendedName>
</protein>
<proteinExistence type="predicted"/>
<name>D8PG08_9BACT</name>
<dbReference type="KEGG" id="nde:NIDE2485"/>
<dbReference type="Proteomes" id="UP000001660">
    <property type="component" value="Chromosome"/>
</dbReference>
<accession>D8PG08</accession>
<evidence type="ECO:0000256" key="1">
    <source>
        <dbReference type="SAM" id="MobiDB-lite"/>
    </source>
</evidence>
<feature type="region of interest" description="Disordered" evidence="1">
    <location>
        <begin position="50"/>
        <end position="148"/>
    </location>
</feature>
<evidence type="ECO:0000313" key="2">
    <source>
        <dbReference type="EMBL" id="CBK42195.1"/>
    </source>
</evidence>
<dbReference type="EMBL" id="FP929003">
    <property type="protein sequence ID" value="CBK42195.1"/>
    <property type="molecule type" value="Genomic_DNA"/>
</dbReference>